<evidence type="ECO:0000313" key="11">
    <source>
        <dbReference type="Proteomes" id="UP000588647"/>
    </source>
</evidence>
<dbReference type="Pfam" id="PF00528">
    <property type="entry name" value="BPD_transp_1"/>
    <property type="match status" value="1"/>
</dbReference>
<evidence type="ECO:0000256" key="7">
    <source>
        <dbReference type="ARBA" id="ARBA00023136"/>
    </source>
</evidence>
<accession>A0A7W6MNQ2</accession>
<dbReference type="PROSITE" id="PS50928">
    <property type="entry name" value="ABC_TM1"/>
    <property type="match status" value="1"/>
</dbReference>
<dbReference type="GO" id="GO:0005886">
    <property type="term" value="C:plasma membrane"/>
    <property type="evidence" value="ECO:0007669"/>
    <property type="project" value="UniProtKB-SubCell"/>
</dbReference>
<dbReference type="CDD" id="cd06261">
    <property type="entry name" value="TM_PBP2"/>
    <property type="match status" value="1"/>
</dbReference>
<dbReference type="InterPro" id="IPR000515">
    <property type="entry name" value="MetI-like"/>
</dbReference>
<comment type="subcellular location">
    <subcellularLocation>
        <location evidence="1 8">Cell membrane</location>
        <topology evidence="1 8">Multi-pass membrane protein</topology>
    </subcellularLocation>
</comment>
<feature type="transmembrane region" description="Helical" evidence="8">
    <location>
        <begin position="108"/>
        <end position="134"/>
    </location>
</feature>
<dbReference type="PANTHER" id="PTHR42929:SF1">
    <property type="entry name" value="INNER MEMBRANE ABC TRANSPORTER PERMEASE PROTEIN YDCU-RELATED"/>
    <property type="match status" value="1"/>
</dbReference>
<evidence type="ECO:0000256" key="5">
    <source>
        <dbReference type="ARBA" id="ARBA00022692"/>
    </source>
</evidence>
<dbReference type="GO" id="GO:0055085">
    <property type="term" value="P:transmembrane transport"/>
    <property type="evidence" value="ECO:0007669"/>
    <property type="project" value="InterPro"/>
</dbReference>
<dbReference type="Proteomes" id="UP000588647">
    <property type="component" value="Unassembled WGS sequence"/>
</dbReference>
<keyword evidence="4" id="KW-1003">Cell membrane</keyword>
<evidence type="ECO:0000313" key="10">
    <source>
        <dbReference type="EMBL" id="MBB4002120.1"/>
    </source>
</evidence>
<feature type="transmembrane region" description="Helical" evidence="8">
    <location>
        <begin position="57"/>
        <end position="78"/>
    </location>
</feature>
<organism evidence="10 11">
    <name type="scientific">Aurantimonas endophytica</name>
    <dbReference type="NCBI Taxonomy" id="1522175"/>
    <lineage>
        <taxon>Bacteria</taxon>
        <taxon>Pseudomonadati</taxon>
        <taxon>Pseudomonadota</taxon>
        <taxon>Alphaproteobacteria</taxon>
        <taxon>Hyphomicrobiales</taxon>
        <taxon>Aurantimonadaceae</taxon>
        <taxon>Aurantimonas</taxon>
    </lineage>
</organism>
<evidence type="ECO:0000256" key="3">
    <source>
        <dbReference type="ARBA" id="ARBA00022448"/>
    </source>
</evidence>
<keyword evidence="11" id="KW-1185">Reference proteome</keyword>
<dbReference type="Gene3D" id="1.10.3720.10">
    <property type="entry name" value="MetI-like"/>
    <property type="match status" value="1"/>
</dbReference>
<name>A0A7W6MNQ2_9HYPH</name>
<dbReference type="EMBL" id="JACIEM010000001">
    <property type="protein sequence ID" value="MBB4002120.1"/>
    <property type="molecule type" value="Genomic_DNA"/>
</dbReference>
<feature type="transmembrane region" description="Helical" evidence="8">
    <location>
        <begin position="242"/>
        <end position="265"/>
    </location>
</feature>
<evidence type="ECO:0000256" key="8">
    <source>
        <dbReference type="RuleBase" id="RU363032"/>
    </source>
</evidence>
<evidence type="ECO:0000256" key="6">
    <source>
        <dbReference type="ARBA" id="ARBA00022989"/>
    </source>
</evidence>
<keyword evidence="3 8" id="KW-0813">Transport</keyword>
<sequence>MSGIGLGAASGAGRTERTAQASAAAGPSISTVPTPRAELSLAGWLPLSAGLRASVPLLLVLLFGFVAPLLTVLAYSFATPRSYDVFSSFTLDNYAAIVAPGNTVWTSFAWSILLAVLTVVVLAIVAYPIAVGLVRVFGRWSGFISILFVFPLFVSENVRLYGWVLFFIRNGVLDGGLKALGFSGGPEVLYTPGVILFGMAYVYLPFMLFPLVLGLSMVPRDLVDAARDLGAGRWMIWREIELPLAMPGILIGMLLSFVLGAGALAESKILGGQAIITVTHDIETAFTYAQNWPLGSALAVLLMVVVSGLSLVVMARLDLDRILGRK</sequence>
<evidence type="ECO:0000259" key="9">
    <source>
        <dbReference type="PROSITE" id="PS50928"/>
    </source>
</evidence>
<feature type="transmembrane region" description="Helical" evidence="8">
    <location>
        <begin position="146"/>
        <end position="168"/>
    </location>
</feature>
<comment type="similarity">
    <text evidence="2">Belongs to the binding-protein-dependent transport system permease family. CysTW subfamily.</text>
</comment>
<dbReference type="SUPFAM" id="SSF161098">
    <property type="entry name" value="MetI-like"/>
    <property type="match status" value="1"/>
</dbReference>
<evidence type="ECO:0000256" key="2">
    <source>
        <dbReference type="ARBA" id="ARBA00007069"/>
    </source>
</evidence>
<keyword evidence="5 8" id="KW-0812">Transmembrane</keyword>
<reference evidence="10 11" key="1">
    <citation type="submission" date="2020-08" db="EMBL/GenBank/DDBJ databases">
        <title>Genomic Encyclopedia of Type Strains, Phase IV (KMG-IV): sequencing the most valuable type-strain genomes for metagenomic binning, comparative biology and taxonomic classification.</title>
        <authorList>
            <person name="Goeker M."/>
        </authorList>
    </citation>
    <scope>NUCLEOTIDE SEQUENCE [LARGE SCALE GENOMIC DNA]</scope>
    <source>
        <strain evidence="10 11">DSM 103570</strain>
    </source>
</reference>
<dbReference type="AlphaFoldDB" id="A0A7W6MNQ2"/>
<comment type="caution">
    <text evidence="10">The sequence shown here is derived from an EMBL/GenBank/DDBJ whole genome shotgun (WGS) entry which is preliminary data.</text>
</comment>
<keyword evidence="7 8" id="KW-0472">Membrane</keyword>
<gene>
    <name evidence="10" type="ORF">GGR03_001167</name>
</gene>
<dbReference type="RefSeq" id="WP_246367598.1">
    <property type="nucleotide sequence ID" value="NZ_JAAAMM010000001.1"/>
</dbReference>
<proteinExistence type="inferred from homology"/>
<feature type="transmembrane region" description="Helical" evidence="8">
    <location>
        <begin position="297"/>
        <end position="317"/>
    </location>
</feature>
<protein>
    <submittedName>
        <fullName evidence="10">Spermidine/putrescine transport system permease protein</fullName>
    </submittedName>
</protein>
<evidence type="ECO:0000256" key="1">
    <source>
        <dbReference type="ARBA" id="ARBA00004651"/>
    </source>
</evidence>
<dbReference type="InterPro" id="IPR035906">
    <property type="entry name" value="MetI-like_sf"/>
</dbReference>
<feature type="transmembrane region" description="Helical" evidence="8">
    <location>
        <begin position="188"/>
        <end position="213"/>
    </location>
</feature>
<dbReference type="PANTHER" id="PTHR42929">
    <property type="entry name" value="INNER MEMBRANE ABC TRANSPORTER PERMEASE PROTEIN YDCU-RELATED-RELATED"/>
    <property type="match status" value="1"/>
</dbReference>
<feature type="domain" description="ABC transmembrane type-1" evidence="9">
    <location>
        <begin position="108"/>
        <end position="313"/>
    </location>
</feature>
<keyword evidence="6 8" id="KW-1133">Transmembrane helix</keyword>
<evidence type="ECO:0000256" key="4">
    <source>
        <dbReference type="ARBA" id="ARBA00022475"/>
    </source>
</evidence>